<dbReference type="Pfam" id="PF04857">
    <property type="entry name" value="CAF1"/>
    <property type="match status" value="1"/>
</dbReference>
<proteinExistence type="inferred from homology"/>
<dbReference type="Ensembl" id="ENSZLMT00000009201.1">
    <property type="protein sequence ID" value="ENSZLMP00000008956.1"/>
    <property type="gene ID" value="ENSZLMG00000006305.1"/>
</dbReference>
<dbReference type="InterPro" id="IPR012337">
    <property type="entry name" value="RNaseH-like_sf"/>
</dbReference>
<dbReference type="Proteomes" id="UP000694401">
    <property type="component" value="Unassembled WGS sequence"/>
</dbReference>
<dbReference type="GO" id="GO:1990431">
    <property type="term" value="P:priRNA 3'-end processing"/>
    <property type="evidence" value="ECO:0007669"/>
    <property type="project" value="TreeGrafter"/>
</dbReference>
<dbReference type="GO" id="GO:0003723">
    <property type="term" value="F:RNA binding"/>
    <property type="evidence" value="ECO:0007669"/>
    <property type="project" value="TreeGrafter"/>
</dbReference>
<dbReference type="GO" id="GO:0005783">
    <property type="term" value="C:endoplasmic reticulum"/>
    <property type="evidence" value="ECO:0007669"/>
    <property type="project" value="TreeGrafter"/>
</dbReference>
<name>A0A8D2P712_ZOSLA</name>
<comment type="similarity">
    <text evidence="1">Belongs to the CAF1 family.</text>
</comment>
<dbReference type="AlphaFoldDB" id="A0A8D2P712"/>
<reference evidence="2" key="1">
    <citation type="submission" date="2025-08" db="UniProtKB">
        <authorList>
            <consortium name="Ensembl"/>
        </authorList>
    </citation>
    <scope>IDENTIFICATION</scope>
</reference>
<dbReference type="GO" id="GO:1990432">
    <property type="term" value="P:siRNA 3'-end processing"/>
    <property type="evidence" value="ECO:0007669"/>
    <property type="project" value="TreeGrafter"/>
</dbReference>
<dbReference type="PANTHER" id="PTHR15092:SF22">
    <property type="entry name" value="POLY(A)-SPECIFIC RIBONUCLEASE PNLDC1"/>
    <property type="match status" value="1"/>
</dbReference>
<dbReference type="InterPro" id="IPR036397">
    <property type="entry name" value="RNaseH_sf"/>
</dbReference>
<dbReference type="InterPro" id="IPR051181">
    <property type="entry name" value="CAF1_poly(A)_ribonucleases"/>
</dbReference>
<keyword evidence="3" id="KW-1185">Reference proteome</keyword>
<dbReference type="GO" id="GO:0005634">
    <property type="term" value="C:nucleus"/>
    <property type="evidence" value="ECO:0007669"/>
    <property type="project" value="TreeGrafter"/>
</dbReference>
<dbReference type="InterPro" id="IPR006941">
    <property type="entry name" value="RNase_CAF1"/>
</dbReference>
<protein>
    <submittedName>
        <fullName evidence="2">PARN like, ribonuclease domain containing 1</fullName>
    </submittedName>
</protein>
<dbReference type="PANTHER" id="PTHR15092">
    <property type="entry name" value="POLY A -SPECIFIC RIBONUCLEASE/TARGET OF EGR1, MEMBER 1"/>
    <property type="match status" value="1"/>
</dbReference>
<dbReference type="GO" id="GO:0000289">
    <property type="term" value="P:nuclear-transcribed mRNA poly(A) tail shortening"/>
    <property type="evidence" value="ECO:0007669"/>
    <property type="project" value="TreeGrafter"/>
</dbReference>
<dbReference type="GO" id="GO:0000175">
    <property type="term" value="F:3'-5'-RNA exonuclease activity"/>
    <property type="evidence" value="ECO:0007669"/>
    <property type="project" value="TreeGrafter"/>
</dbReference>
<sequence length="307" mass="35626">MLPSQQRFLSCRAGNILKRKIKQVSKKPIFCYNEDSAVEILCIIPFGQSYFLYVVHSYNFFLFPSTLGIRDVEFTLSASSIQFLSHYGFDYNKFLKDGIPYMNEVQEKILRQHLLAGTWKVCSNADRDVLKKAIDEVTSWIAAAKEEDTMILQDLNGMKQFSDCSFQVMVKKVSPEHRQLLENSSYDHCQKKLILLSARGFTNLFQILVKAKKPLVGHNMLMDLMHLHDKFYRPLPESYEEFKRNIHNLFPVIIDTKTVTKYVQKVRCTYLFLFEVQTCVLPERVYLSSVACDNRTANSSQCCLGKF</sequence>
<dbReference type="Gene3D" id="3.30.420.10">
    <property type="entry name" value="Ribonuclease H-like superfamily/Ribonuclease H"/>
    <property type="match status" value="1"/>
</dbReference>
<evidence type="ECO:0000256" key="1">
    <source>
        <dbReference type="ARBA" id="ARBA00008372"/>
    </source>
</evidence>
<organism evidence="2 3">
    <name type="scientific">Zosterops lateralis melanops</name>
    <dbReference type="NCBI Taxonomy" id="1220523"/>
    <lineage>
        <taxon>Eukaryota</taxon>
        <taxon>Metazoa</taxon>
        <taxon>Chordata</taxon>
        <taxon>Craniata</taxon>
        <taxon>Vertebrata</taxon>
        <taxon>Euteleostomi</taxon>
        <taxon>Archelosauria</taxon>
        <taxon>Archosauria</taxon>
        <taxon>Dinosauria</taxon>
        <taxon>Saurischia</taxon>
        <taxon>Theropoda</taxon>
        <taxon>Coelurosauria</taxon>
        <taxon>Aves</taxon>
        <taxon>Neognathae</taxon>
        <taxon>Neoaves</taxon>
        <taxon>Telluraves</taxon>
        <taxon>Australaves</taxon>
        <taxon>Passeriformes</taxon>
        <taxon>Sylvioidea</taxon>
        <taxon>Zosteropidae</taxon>
        <taxon>Zosterops</taxon>
    </lineage>
</organism>
<accession>A0A8D2P712</accession>
<evidence type="ECO:0000313" key="3">
    <source>
        <dbReference type="Proteomes" id="UP000694401"/>
    </source>
</evidence>
<evidence type="ECO:0000313" key="2">
    <source>
        <dbReference type="Ensembl" id="ENSZLMP00000008956.1"/>
    </source>
</evidence>
<dbReference type="SUPFAM" id="SSF53098">
    <property type="entry name" value="Ribonuclease H-like"/>
    <property type="match status" value="1"/>
</dbReference>
<reference evidence="2" key="2">
    <citation type="submission" date="2025-09" db="UniProtKB">
        <authorList>
            <consortium name="Ensembl"/>
        </authorList>
    </citation>
    <scope>IDENTIFICATION</scope>
</reference>